<dbReference type="Pfam" id="PF00383">
    <property type="entry name" value="dCMP_cyt_deam_1"/>
    <property type="match status" value="1"/>
</dbReference>
<evidence type="ECO:0000256" key="8">
    <source>
        <dbReference type="HAMAP-Rule" id="MF_00972"/>
    </source>
</evidence>
<evidence type="ECO:0000256" key="3">
    <source>
        <dbReference type="ARBA" id="ARBA00022694"/>
    </source>
</evidence>
<dbReference type="EMBL" id="ASQP01000212">
    <property type="protein sequence ID" value="OMI38656.1"/>
    <property type="molecule type" value="Genomic_DNA"/>
</dbReference>
<comment type="catalytic activity">
    <reaction evidence="7 8">
        <text>adenosine(34) in tRNA + H2O + H(+) = inosine(34) in tRNA + NH4(+)</text>
        <dbReference type="Rhea" id="RHEA:43168"/>
        <dbReference type="Rhea" id="RHEA-COMP:10373"/>
        <dbReference type="Rhea" id="RHEA-COMP:10374"/>
        <dbReference type="ChEBI" id="CHEBI:15377"/>
        <dbReference type="ChEBI" id="CHEBI:15378"/>
        <dbReference type="ChEBI" id="CHEBI:28938"/>
        <dbReference type="ChEBI" id="CHEBI:74411"/>
        <dbReference type="ChEBI" id="CHEBI:82852"/>
        <dbReference type="EC" id="3.5.4.33"/>
    </reaction>
</comment>
<dbReference type="InterPro" id="IPR016192">
    <property type="entry name" value="APOBEC/CMP_deaminase_Zn-bd"/>
</dbReference>
<comment type="cofactor">
    <cofactor evidence="8">
        <name>Zn(2+)</name>
        <dbReference type="ChEBI" id="CHEBI:29105"/>
    </cofactor>
    <text evidence="8">Binds 1 zinc ion per subunit.</text>
</comment>
<feature type="region of interest" description="Disordered" evidence="9">
    <location>
        <begin position="1"/>
        <end position="21"/>
    </location>
</feature>
<evidence type="ECO:0000256" key="4">
    <source>
        <dbReference type="ARBA" id="ARBA00022723"/>
    </source>
</evidence>
<evidence type="ECO:0000313" key="11">
    <source>
        <dbReference type="EMBL" id="OMI38656.1"/>
    </source>
</evidence>
<keyword evidence="12" id="KW-1185">Reference proteome</keyword>
<feature type="active site" description="Proton donor" evidence="8">
    <location>
        <position position="73"/>
    </location>
</feature>
<dbReference type="InterPro" id="IPR028883">
    <property type="entry name" value="tRNA_aden_deaminase"/>
</dbReference>
<proteinExistence type="inferred from homology"/>
<evidence type="ECO:0000256" key="7">
    <source>
        <dbReference type="ARBA" id="ARBA00048045"/>
    </source>
</evidence>
<organism evidence="11 12">
    <name type="scientific">Streptomyces sparsogenes DSM 40356</name>
    <dbReference type="NCBI Taxonomy" id="1331668"/>
    <lineage>
        <taxon>Bacteria</taxon>
        <taxon>Bacillati</taxon>
        <taxon>Actinomycetota</taxon>
        <taxon>Actinomycetes</taxon>
        <taxon>Kitasatosporales</taxon>
        <taxon>Streptomycetaceae</taxon>
        <taxon>Streptomyces</taxon>
    </lineage>
</organism>
<dbReference type="GO" id="GO:0002100">
    <property type="term" value="P:tRNA wobble adenosine to inosine editing"/>
    <property type="evidence" value="ECO:0007669"/>
    <property type="project" value="UniProtKB-UniRule"/>
</dbReference>
<comment type="caution">
    <text evidence="11">The sequence shown here is derived from an EMBL/GenBank/DDBJ whole genome shotgun (WGS) entry which is preliminary data.</text>
</comment>
<dbReference type="HAMAP" id="MF_00972">
    <property type="entry name" value="tRNA_aden_deaminase"/>
    <property type="match status" value="1"/>
</dbReference>
<evidence type="ECO:0000256" key="6">
    <source>
        <dbReference type="ARBA" id="ARBA00022833"/>
    </source>
</evidence>
<dbReference type="PANTHER" id="PTHR11079:SF202">
    <property type="entry name" value="TRNA-SPECIFIC ADENOSINE DEAMINASE"/>
    <property type="match status" value="1"/>
</dbReference>
<dbReference type="NCBIfam" id="NF008113">
    <property type="entry name" value="PRK10860.1"/>
    <property type="match status" value="1"/>
</dbReference>
<dbReference type="PANTHER" id="PTHR11079">
    <property type="entry name" value="CYTOSINE DEAMINASE FAMILY MEMBER"/>
    <property type="match status" value="1"/>
</dbReference>
<dbReference type="AlphaFoldDB" id="A0A1R1SK40"/>
<comment type="function">
    <text evidence="8">Catalyzes the deamination of adenosine to inosine at the wobble position 34 of tRNA(Arg2).</text>
</comment>
<dbReference type="SUPFAM" id="SSF53927">
    <property type="entry name" value="Cytidine deaminase-like"/>
    <property type="match status" value="1"/>
</dbReference>
<evidence type="ECO:0000259" key="10">
    <source>
        <dbReference type="PROSITE" id="PS51747"/>
    </source>
</evidence>
<evidence type="ECO:0000256" key="2">
    <source>
        <dbReference type="ARBA" id="ARBA00011738"/>
    </source>
</evidence>
<feature type="binding site" evidence="8">
    <location>
        <position position="104"/>
    </location>
    <ligand>
        <name>Zn(2+)</name>
        <dbReference type="ChEBI" id="CHEBI:29105"/>
        <note>catalytic</note>
    </ligand>
</feature>
<dbReference type="FunFam" id="3.40.140.10:FF:000005">
    <property type="entry name" value="tRNA-specific adenosine deaminase"/>
    <property type="match status" value="1"/>
</dbReference>
<feature type="binding site" evidence="8">
    <location>
        <position position="71"/>
    </location>
    <ligand>
        <name>Zn(2+)</name>
        <dbReference type="ChEBI" id="CHEBI:29105"/>
        <note>catalytic</note>
    </ligand>
</feature>
<feature type="binding site" evidence="8">
    <location>
        <position position="101"/>
    </location>
    <ligand>
        <name>Zn(2+)</name>
        <dbReference type="ChEBI" id="CHEBI:29105"/>
        <note>catalytic</note>
    </ligand>
</feature>
<dbReference type="GO" id="GO:0052717">
    <property type="term" value="F:tRNA-specific adenosine-34 deaminase activity"/>
    <property type="evidence" value="ECO:0007669"/>
    <property type="project" value="UniProtKB-UniRule"/>
</dbReference>
<dbReference type="RefSeq" id="WP_065961745.1">
    <property type="nucleotide sequence ID" value="NZ_ASQP01000212.1"/>
</dbReference>
<gene>
    <name evidence="8" type="primary">tadA</name>
    <name evidence="11" type="ORF">SPAR_14869</name>
</gene>
<dbReference type="InterPro" id="IPR002125">
    <property type="entry name" value="CMP_dCMP_dom"/>
</dbReference>
<name>A0A1R1SK40_9ACTN</name>
<protein>
    <recommendedName>
        <fullName evidence="8">tRNA-specific adenosine deaminase</fullName>
        <ecNumber evidence="8">3.5.4.33</ecNumber>
    </recommendedName>
</protein>
<dbReference type="GeneID" id="96743597"/>
<keyword evidence="4 8" id="KW-0479">Metal-binding</keyword>
<comment type="subunit">
    <text evidence="2 8">Homodimer.</text>
</comment>
<evidence type="ECO:0000313" key="12">
    <source>
        <dbReference type="Proteomes" id="UP000186168"/>
    </source>
</evidence>
<sequence>MTDPLSGLVSGPAPDPLRDPWRAPMRLALEEAARAPETGDVPVGAVVLGPDGSPLGHGRNEREAHGDPTAHAEILALREAARRLGGWRLTGCTLVVTLEPCTMCAGAIVLSRLDRVVYGAVDDKAGAVGSLWDVVRDRRLNHRPEVVPGVLADQCAALLTTFFRAPRS</sequence>
<keyword evidence="5 8" id="KW-0378">Hydrolase</keyword>
<accession>A0A1R1SK40</accession>
<dbReference type="Proteomes" id="UP000186168">
    <property type="component" value="Unassembled WGS sequence"/>
</dbReference>
<dbReference type="GO" id="GO:0008270">
    <property type="term" value="F:zinc ion binding"/>
    <property type="evidence" value="ECO:0007669"/>
    <property type="project" value="UniProtKB-UniRule"/>
</dbReference>
<dbReference type="PROSITE" id="PS00903">
    <property type="entry name" value="CYT_DCMP_DEAMINASES_1"/>
    <property type="match status" value="1"/>
</dbReference>
<evidence type="ECO:0000256" key="5">
    <source>
        <dbReference type="ARBA" id="ARBA00022801"/>
    </source>
</evidence>
<reference evidence="11 12" key="1">
    <citation type="submission" date="2013-05" db="EMBL/GenBank/DDBJ databases">
        <title>Genome sequence of Streptomyces sparsogenes DSM 40356.</title>
        <authorList>
            <person name="Coyne S."/>
            <person name="Seebeck F.P."/>
        </authorList>
    </citation>
    <scope>NUCLEOTIDE SEQUENCE [LARGE SCALE GENOMIC DNA]</scope>
    <source>
        <strain evidence="11 12">DSM 40356</strain>
    </source>
</reference>
<comment type="similarity">
    <text evidence="1">Belongs to the cytidine and deoxycytidylate deaminase family. ADAT2 subfamily.</text>
</comment>
<keyword evidence="6 8" id="KW-0862">Zinc</keyword>
<dbReference type="Gene3D" id="3.40.140.10">
    <property type="entry name" value="Cytidine Deaminase, domain 2"/>
    <property type="match status" value="1"/>
</dbReference>
<dbReference type="CDD" id="cd01285">
    <property type="entry name" value="nucleoside_deaminase"/>
    <property type="match status" value="1"/>
</dbReference>
<feature type="domain" description="CMP/dCMP-type deaminase" evidence="10">
    <location>
        <begin position="19"/>
        <end position="131"/>
    </location>
</feature>
<dbReference type="STRING" id="67365.GCA_001704635_06036"/>
<evidence type="ECO:0000256" key="9">
    <source>
        <dbReference type="SAM" id="MobiDB-lite"/>
    </source>
</evidence>
<dbReference type="PROSITE" id="PS51747">
    <property type="entry name" value="CYT_DCMP_DEAMINASES_2"/>
    <property type="match status" value="1"/>
</dbReference>
<keyword evidence="3 8" id="KW-0819">tRNA processing</keyword>
<evidence type="ECO:0000256" key="1">
    <source>
        <dbReference type="ARBA" id="ARBA00010669"/>
    </source>
</evidence>
<dbReference type="EC" id="3.5.4.33" evidence="8"/>
<dbReference type="InterPro" id="IPR016193">
    <property type="entry name" value="Cytidine_deaminase-like"/>
</dbReference>